<protein>
    <submittedName>
        <fullName evidence="2">Uncharacterized protein</fullName>
    </submittedName>
</protein>
<keyword evidence="3" id="KW-1185">Reference proteome</keyword>
<reference evidence="2 3" key="1">
    <citation type="submission" date="2024-11" db="EMBL/GenBank/DDBJ databases">
        <title>The Natural Products Discovery Center: Release of the First 8490 Sequenced Strains for Exploring Actinobacteria Biosynthetic Diversity.</title>
        <authorList>
            <person name="Kalkreuter E."/>
            <person name="Kautsar S.A."/>
            <person name="Yang D."/>
            <person name="Bader C.D."/>
            <person name="Teijaro C.N."/>
            <person name="Fluegel L."/>
            <person name="Davis C.M."/>
            <person name="Simpson J.R."/>
            <person name="Lauterbach L."/>
            <person name="Steele A.D."/>
            <person name="Gui C."/>
            <person name="Meng S."/>
            <person name="Li G."/>
            <person name="Viehrig K."/>
            <person name="Ye F."/>
            <person name="Su P."/>
            <person name="Kiefer A.F."/>
            <person name="Nichols A."/>
            <person name="Cepeda A.J."/>
            <person name="Yan W."/>
            <person name="Fan B."/>
            <person name="Jiang Y."/>
            <person name="Adhikari A."/>
            <person name="Zheng C.-J."/>
            <person name="Schuster L."/>
            <person name="Cowan T.M."/>
            <person name="Smanski M.J."/>
            <person name="Chevrette M.G."/>
            <person name="De Carvalho L.P.S."/>
            <person name="Shen B."/>
        </authorList>
    </citation>
    <scope>NUCLEOTIDE SEQUENCE [LARGE SCALE GENOMIC DNA]</scope>
    <source>
        <strain evidence="2 3">NPDC078403</strain>
    </source>
</reference>
<feature type="transmembrane region" description="Helical" evidence="1">
    <location>
        <begin position="69"/>
        <end position="88"/>
    </location>
</feature>
<name>A0ABW8L1D1_9GAMM</name>
<comment type="caution">
    <text evidence="2">The sequence shown here is derived from an EMBL/GenBank/DDBJ whole genome shotgun (WGS) entry which is preliminary data.</text>
</comment>
<feature type="transmembrane region" description="Helical" evidence="1">
    <location>
        <begin position="100"/>
        <end position="120"/>
    </location>
</feature>
<dbReference type="Proteomes" id="UP001620262">
    <property type="component" value="Unassembled WGS sequence"/>
</dbReference>
<feature type="transmembrane region" description="Helical" evidence="1">
    <location>
        <begin position="12"/>
        <end position="33"/>
    </location>
</feature>
<keyword evidence="1" id="KW-0812">Transmembrane</keyword>
<sequence>MEYITSNYKYIFFIIYSIPFIKGTLTHGSYIANKEWSDKSKPWKVTDLAIVIMFPITSSLLIINYHLGFLSSIVAILAAQVLPLTLFRRKFGFNKESRKVANNILKFWFSLVIISSLVYFS</sequence>
<evidence type="ECO:0000256" key="1">
    <source>
        <dbReference type="SAM" id="Phobius"/>
    </source>
</evidence>
<proteinExistence type="predicted"/>
<evidence type="ECO:0000313" key="2">
    <source>
        <dbReference type="EMBL" id="MFK3865843.1"/>
    </source>
</evidence>
<feature type="transmembrane region" description="Helical" evidence="1">
    <location>
        <begin position="45"/>
        <end position="63"/>
    </location>
</feature>
<evidence type="ECO:0000313" key="3">
    <source>
        <dbReference type="Proteomes" id="UP001620262"/>
    </source>
</evidence>
<organism evidence="2 3">
    <name type="scientific">Pseudoalteromonas rhizosphaerae</name>
    <dbReference type="NCBI Taxonomy" id="2518973"/>
    <lineage>
        <taxon>Bacteria</taxon>
        <taxon>Pseudomonadati</taxon>
        <taxon>Pseudomonadota</taxon>
        <taxon>Gammaproteobacteria</taxon>
        <taxon>Alteromonadales</taxon>
        <taxon>Pseudoalteromonadaceae</taxon>
        <taxon>Pseudoalteromonas</taxon>
    </lineage>
</organism>
<dbReference type="EMBL" id="JBJDOT010000031">
    <property type="protein sequence ID" value="MFK3865843.1"/>
    <property type="molecule type" value="Genomic_DNA"/>
</dbReference>
<accession>A0ABW8L1D1</accession>
<keyword evidence="1" id="KW-1133">Transmembrane helix</keyword>
<gene>
    <name evidence="2" type="ORF">ACI2JU_18500</name>
</gene>
<keyword evidence="1" id="KW-0472">Membrane</keyword>
<dbReference type="RefSeq" id="WP_404676155.1">
    <property type="nucleotide sequence ID" value="NZ_JBJDOT010000031.1"/>
</dbReference>